<evidence type="ECO:0000256" key="1">
    <source>
        <dbReference type="ARBA" id="ARBA00022553"/>
    </source>
</evidence>
<proteinExistence type="predicted"/>
<dbReference type="InterPro" id="IPR046868">
    <property type="entry name" value="BAR_4"/>
</dbReference>
<gene>
    <name evidence="5" type="ORF">O0I10_008631</name>
</gene>
<dbReference type="SUPFAM" id="SSF50729">
    <property type="entry name" value="PH domain-like"/>
    <property type="match status" value="1"/>
</dbReference>
<organism evidence="5 6">
    <name type="scientific">Lichtheimia ornata</name>
    <dbReference type="NCBI Taxonomy" id="688661"/>
    <lineage>
        <taxon>Eukaryota</taxon>
        <taxon>Fungi</taxon>
        <taxon>Fungi incertae sedis</taxon>
        <taxon>Mucoromycota</taxon>
        <taxon>Mucoromycotina</taxon>
        <taxon>Mucoromycetes</taxon>
        <taxon>Mucorales</taxon>
        <taxon>Lichtheimiaceae</taxon>
        <taxon>Lichtheimia</taxon>
    </lineage>
</organism>
<dbReference type="Pfam" id="PF20399">
    <property type="entry name" value="PH_20"/>
    <property type="match status" value="1"/>
</dbReference>
<dbReference type="InterPro" id="IPR011993">
    <property type="entry name" value="PH-like_dom_sf"/>
</dbReference>
<dbReference type="InterPro" id="IPR027267">
    <property type="entry name" value="AH/BAR_dom_sf"/>
</dbReference>
<feature type="compositionally biased region" description="Low complexity" evidence="3">
    <location>
        <begin position="14"/>
        <end position="23"/>
    </location>
</feature>
<feature type="region of interest" description="Disordered" evidence="3">
    <location>
        <begin position="42"/>
        <end position="69"/>
    </location>
</feature>
<comment type="caution">
    <text evidence="5">The sequence shown here is derived from an EMBL/GenBank/DDBJ whole genome shotgun (WGS) entry which is preliminary data.</text>
</comment>
<evidence type="ECO:0000259" key="4">
    <source>
        <dbReference type="PROSITE" id="PS50003"/>
    </source>
</evidence>
<feature type="compositionally biased region" description="Polar residues" evidence="3">
    <location>
        <begin position="607"/>
        <end position="622"/>
    </location>
</feature>
<dbReference type="EMBL" id="JARTCD010000046">
    <property type="protein sequence ID" value="KAJ8655745.1"/>
    <property type="molecule type" value="Genomic_DNA"/>
</dbReference>
<dbReference type="Proteomes" id="UP001234581">
    <property type="component" value="Unassembled WGS sequence"/>
</dbReference>
<evidence type="ECO:0000256" key="3">
    <source>
        <dbReference type="SAM" id="MobiDB-lite"/>
    </source>
</evidence>
<keyword evidence="2" id="KW-0175">Coiled coil</keyword>
<sequence length="655" mass="74636">MIKSWQFRNNTVQPSSPSTTPSTFKHLIPSISLLNFPLSTTTTTTTNNNSKPDDSIEDDSSLPPPPPLFDCNDSDLIKDTHSECPRAIRPVQILTERLEGWQLLVKQLYDYFGQLAATESQVAKAYERMNHFGQQNDENSNDRSTFLGSHLTCMHGIRRICMAWETHHVDTAKGHAMLSNYLEMHVIPTLATMKRELKSMIRSVHTDDRLCLSTLAKMRREARKRLQRLERQLSFFEQYPQHGHAKQDPWLVNAAVVQHMLKVYHQTNKMHETILRLQKEVMITEQQFIQDFRQLCQDIYHVREQTALGIDPGYEKMIQAVESVATDDDWNDFCEHYKQDLISENARFLHPDQLEYPNHTHPLVQPLFAARMERNSNFLHRWHEYIYVLTPAGFLHEYKSSRSYPNKPDASIFVPHYNVSTLSTNLHHNLIFQLQAQERHHLQDYMPASSSSGASTASSSLSFTSVISEPRGSRHRSMNSKTLTFRAKSASDMQAWLEHLTELSYRYRPSVSYSAPPFSQPTNATNPEVLITSPTMTVVDKQQVTSHGDSTTTTTTTTESATSDEKESQQPHRSIIAPMIVPSSQDKDTTHSNASNDDVDDKAPSSLVDQQQHPSPIISSPLSGCLHESPSSSSTKEQKRPFMLMGVCLPEDMQS</sequence>
<keyword evidence="6" id="KW-1185">Reference proteome</keyword>
<dbReference type="PANTHER" id="PTHR31941:SF1">
    <property type="entry name" value="CYTOSKELETAL SIGNALING PROTEIN SLM1"/>
    <property type="match status" value="1"/>
</dbReference>
<reference evidence="5 6" key="1">
    <citation type="submission" date="2023-03" db="EMBL/GenBank/DDBJ databases">
        <title>Genome sequence of Lichtheimia ornata CBS 291.66.</title>
        <authorList>
            <person name="Mohabir J.T."/>
            <person name="Shea T.P."/>
            <person name="Kurbessoian T."/>
            <person name="Berby B."/>
            <person name="Fontaine J."/>
            <person name="Livny J."/>
            <person name="Gnirke A."/>
            <person name="Stajich J.E."/>
            <person name="Cuomo C.A."/>
        </authorList>
    </citation>
    <scope>NUCLEOTIDE SEQUENCE [LARGE SCALE GENOMIC DNA]</scope>
    <source>
        <strain evidence="5">CBS 291.66</strain>
    </source>
</reference>
<dbReference type="RefSeq" id="XP_058340658.1">
    <property type="nucleotide sequence ID" value="XM_058488633.1"/>
</dbReference>
<accession>A0AAD7XV97</accession>
<feature type="region of interest" description="Disordered" evidence="3">
    <location>
        <begin position="542"/>
        <end position="643"/>
    </location>
</feature>
<feature type="coiled-coil region" evidence="2">
    <location>
        <begin position="212"/>
        <end position="239"/>
    </location>
</feature>
<dbReference type="Gene3D" id="1.20.1270.60">
    <property type="entry name" value="Arfaptin homology (AH) domain/BAR domain"/>
    <property type="match status" value="1"/>
</dbReference>
<dbReference type="InterPro" id="IPR046869">
    <property type="entry name" value="SLM1/RGC1-like_PH"/>
</dbReference>
<evidence type="ECO:0000313" key="6">
    <source>
        <dbReference type="Proteomes" id="UP001234581"/>
    </source>
</evidence>
<keyword evidence="1" id="KW-0597">Phosphoprotein</keyword>
<evidence type="ECO:0000313" key="5">
    <source>
        <dbReference type="EMBL" id="KAJ8655745.1"/>
    </source>
</evidence>
<dbReference type="AlphaFoldDB" id="A0AAD7XV97"/>
<dbReference type="Gene3D" id="2.30.29.30">
    <property type="entry name" value="Pleckstrin-homology domain (PH domain)/Phosphotyrosine-binding domain (PTB)"/>
    <property type="match status" value="1"/>
</dbReference>
<feature type="compositionally biased region" description="Polar residues" evidence="3">
    <location>
        <begin position="1"/>
        <end position="13"/>
    </location>
</feature>
<dbReference type="InterPro" id="IPR001849">
    <property type="entry name" value="PH_domain"/>
</dbReference>
<name>A0AAD7XV97_9FUNG</name>
<dbReference type="PROSITE" id="PS50003">
    <property type="entry name" value="PH_DOMAIN"/>
    <property type="match status" value="1"/>
</dbReference>
<dbReference type="SMART" id="SM00233">
    <property type="entry name" value="PH"/>
    <property type="match status" value="1"/>
</dbReference>
<dbReference type="SUPFAM" id="SSF103657">
    <property type="entry name" value="BAR/IMD domain-like"/>
    <property type="match status" value="1"/>
</dbReference>
<dbReference type="GeneID" id="83216038"/>
<evidence type="ECO:0000256" key="2">
    <source>
        <dbReference type="SAM" id="Coils"/>
    </source>
</evidence>
<feature type="region of interest" description="Disordered" evidence="3">
    <location>
        <begin position="1"/>
        <end position="23"/>
    </location>
</feature>
<protein>
    <recommendedName>
        <fullName evidence="4">PH domain-containing protein</fullName>
    </recommendedName>
</protein>
<dbReference type="Pfam" id="PF20400">
    <property type="entry name" value="BAR_4"/>
    <property type="match status" value="1"/>
</dbReference>
<dbReference type="PANTHER" id="PTHR31941">
    <property type="entry name" value="CYTOSKELETAL SIGNALING PROTEIN SLM1"/>
    <property type="match status" value="1"/>
</dbReference>
<feature type="domain" description="PH" evidence="4">
    <location>
        <begin position="365"/>
        <end position="505"/>
    </location>
</feature>